<dbReference type="AlphaFoldDB" id="A0A1L7NLF4"/>
<organism evidence="1 2">
    <name type="scientific">Pseudomonas putida</name>
    <name type="common">Arthrobacter siderocapsulatus</name>
    <dbReference type="NCBI Taxonomy" id="303"/>
    <lineage>
        <taxon>Bacteria</taxon>
        <taxon>Pseudomonadati</taxon>
        <taxon>Pseudomonadota</taxon>
        <taxon>Gammaproteobacteria</taxon>
        <taxon>Pseudomonadales</taxon>
        <taxon>Pseudomonadaceae</taxon>
        <taxon>Pseudomonas</taxon>
    </lineage>
</organism>
<sequence length="138" mass="14787">MSATDEKSFVFKELALAEKIQPRIFNPHPSRCFNMRLKTAIAAAALLSLPIGSAMADTFWRNVMTSGATTGSSYLTSRDHKLVVAAQDDASSFVASEGAIRGPFLEAAMRQARAEHPGMQASDMELANAILAKNAVAE</sequence>
<gene>
    <name evidence="1" type="ORF">KF715C_ch57170</name>
</gene>
<dbReference type="Pfam" id="PF09498">
    <property type="entry name" value="DUF2388"/>
    <property type="match status" value="1"/>
</dbReference>
<proteinExistence type="predicted"/>
<dbReference type="NCBIfam" id="TIGR02448">
    <property type="entry name" value="conserverd hypothetical protein"/>
    <property type="match status" value="1"/>
</dbReference>
<reference evidence="1 2" key="1">
    <citation type="submission" date="2015-11" db="EMBL/GenBank/DDBJ databases">
        <title>Complete genome sequencing of a biphenyl-degrading bacterium, Pseudomonas putida KF715 (=NBRC110667).</title>
        <authorList>
            <person name="Suenaga H."/>
            <person name="Fujihara N."/>
            <person name="Watanabe T."/>
            <person name="Hirose J."/>
            <person name="Kimura N."/>
            <person name="Yamazoe A."/>
            <person name="Hosoyama A."/>
            <person name="Shimodaira J."/>
            <person name="Furukawa K."/>
        </authorList>
    </citation>
    <scope>NUCLEOTIDE SEQUENCE [LARGE SCALE GENOMIC DNA]</scope>
    <source>
        <strain evidence="1 2">KF715</strain>
    </source>
</reference>
<dbReference type="Proteomes" id="UP000218731">
    <property type="component" value="Chromosome 1"/>
</dbReference>
<name>A0A1L7NLF4_PSEPU</name>
<dbReference type="EMBL" id="AP015029">
    <property type="protein sequence ID" value="BAW26290.1"/>
    <property type="molecule type" value="Genomic_DNA"/>
</dbReference>
<evidence type="ECO:0000313" key="2">
    <source>
        <dbReference type="Proteomes" id="UP000218731"/>
    </source>
</evidence>
<protein>
    <submittedName>
        <fullName evidence="1">Uncharacterized protein</fullName>
    </submittedName>
</protein>
<accession>A0A1L7NLF4</accession>
<dbReference type="InterPro" id="IPR012661">
    <property type="entry name" value="CHP02448"/>
</dbReference>
<evidence type="ECO:0000313" key="1">
    <source>
        <dbReference type="EMBL" id="BAW26290.1"/>
    </source>
</evidence>